<dbReference type="InterPro" id="IPR038081">
    <property type="entry name" value="CalX-like_sf"/>
</dbReference>
<evidence type="ECO:0000313" key="15">
    <source>
        <dbReference type="Proteomes" id="UP001152797"/>
    </source>
</evidence>
<dbReference type="GO" id="GO:0016887">
    <property type="term" value="F:ATP hydrolysis activity"/>
    <property type="evidence" value="ECO:0007669"/>
    <property type="project" value="InterPro"/>
</dbReference>
<dbReference type="EMBL" id="CAMXCT010001066">
    <property type="protein sequence ID" value="CAI3986273.1"/>
    <property type="molecule type" value="Genomic_DNA"/>
</dbReference>
<keyword evidence="5" id="KW-0547">Nucleotide-binding</keyword>
<feature type="transmembrane region" description="Helical" evidence="10">
    <location>
        <begin position="251"/>
        <end position="271"/>
    </location>
</feature>
<dbReference type="GO" id="GO:0042626">
    <property type="term" value="F:ATPase-coupled transmembrane transporter activity"/>
    <property type="evidence" value="ECO:0007669"/>
    <property type="project" value="TreeGrafter"/>
</dbReference>
<evidence type="ECO:0000313" key="14">
    <source>
        <dbReference type="EMBL" id="CAL4773585.1"/>
    </source>
</evidence>
<feature type="transmembrane region" description="Helical" evidence="10">
    <location>
        <begin position="440"/>
        <end position="460"/>
    </location>
</feature>
<evidence type="ECO:0000313" key="13">
    <source>
        <dbReference type="EMBL" id="CAL1139648.1"/>
    </source>
</evidence>
<keyword evidence="6" id="KW-0106">Calcium</keyword>
<keyword evidence="9 10" id="KW-0472">Membrane</keyword>
<dbReference type="EMBL" id="CAMXCT020001066">
    <property type="protein sequence ID" value="CAL1139648.1"/>
    <property type="molecule type" value="Genomic_DNA"/>
</dbReference>
<keyword evidence="3" id="KW-0732">Signal</keyword>
<dbReference type="GO" id="GO:0012505">
    <property type="term" value="C:endomembrane system"/>
    <property type="evidence" value="ECO:0007669"/>
    <property type="project" value="UniProtKB-SubCell"/>
</dbReference>
<dbReference type="EMBL" id="CAMXCT030001066">
    <property type="protein sequence ID" value="CAL4773585.1"/>
    <property type="molecule type" value="Genomic_DNA"/>
</dbReference>
<evidence type="ECO:0000256" key="3">
    <source>
        <dbReference type="ARBA" id="ARBA00022729"/>
    </source>
</evidence>
<reference evidence="12" key="1">
    <citation type="submission" date="2022-10" db="EMBL/GenBank/DDBJ databases">
        <authorList>
            <person name="Chen Y."/>
            <person name="Dougan E. K."/>
            <person name="Chan C."/>
            <person name="Rhodes N."/>
            <person name="Thang M."/>
        </authorList>
    </citation>
    <scope>NUCLEOTIDE SEQUENCE</scope>
</reference>
<comment type="subcellular location">
    <subcellularLocation>
        <location evidence="1">Endomembrane system</location>
        <topology evidence="1">Multi-pass membrane protein</topology>
    </subcellularLocation>
</comment>
<evidence type="ECO:0000259" key="11">
    <source>
        <dbReference type="PROSITE" id="PS50893"/>
    </source>
</evidence>
<dbReference type="GO" id="GO:0005524">
    <property type="term" value="F:ATP binding"/>
    <property type="evidence" value="ECO:0007669"/>
    <property type="project" value="UniProtKB-KW"/>
</dbReference>
<dbReference type="PANTHER" id="PTHR24223:SF443">
    <property type="entry name" value="MULTIDRUG-RESISTANCE LIKE PROTEIN 1, ISOFORM I"/>
    <property type="match status" value="1"/>
</dbReference>
<evidence type="ECO:0000256" key="8">
    <source>
        <dbReference type="ARBA" id="ARBA00022989"/>
    </source>
</evidence>
<dbReference type="SUPFAM" id="SSF52540">
    <property type="entry name" value="P-loop containing nucleoside triphosphate hydrolases"/>
    <property type="match status" value="1"/>
</dbReference>
<evidence type="ECO:0000256" key="10">
    <source>
        <dbReference type="SAM" id="Phobius"/>
    </source>
</evidence>
<dbReference type="PROSITE" id="PS50893">
    <property type="entry name" value="ABC_TRANSPORTER_2"/>
    <property type="match status" value="1"/>
</dbReference>
<dbReference type="InterPro" id="IPR036640">
    <property type="entry name" value="ABC1_TM_sf"/>
</dbReference>
<evidence type="ECO:0000256" key="2">
    <source>
        <dbReference type="ARBA" id="ARBA00022692"/>
    </source>
</evidence>
<keyword evidence="7 14" id="KW-0067">ATP-binding</keyword>
<gene>
    <name evidence="12" type="ORF">C1SCF055_LOCUS13639</name>
</gene>
<feature type="transmembrane region" description="Helical" evidence="10">
    <location>
        <begin position="353"/>
        <end position="369"/>
    </location>
</feature>
<dbReference type="PANTHER" id="PTHR24223">
    <property type="entry name" value="ATP-BINDING CASSETTE SUB-FAMILY C"/>
    <property type="match status" value="1"/>
</dbReference>
<keyword evidence="15" id="KW-1185">Reference proteome</keyword>
<protein>
    <submittedName>
        <fullName evidence="14">Methionine import ATP-binding protein MetN</fullName>
    </submittedName>
</protein>
<evidence type="ECO:0000256" key="1">
    <source>
        <dbReference type="ARBA" id="ARBA00004127"/>
    </source>
</evidence>
<keyword evidence="4" id="KW-0677">Repeat</keyword>
<sequence length="824" mass="93322">MTHFYQPRIAMAPRTSSRDLHRAAFPLASPVASQEVPSGTTPKDADVVQFLSKVFFAYEDDGVVSISVVRIGSLKGSCRIHWRTQDSSAKKDLKYIHGEDVIDFGPGESVRTFEITIISDDHFDTALDFDVILEDPEGCMLDPRLHVSRVLIIDDDQFPSNDFEEAIAEKSEAALLEVGFSLLWAFVCFCFSHVPTIKWKSILYLVLANLGNAYYLATIFMRVYLIDTVLNVKDSETEKKLWIPGDRTGTAMALGLAWVLPNVVLLAVDFFEMAVLEMGFNIRYHLRVNLFRKYLRYTDESRALVPVQALKISIMEDIPDLVSQGYLILFELWAMLGKIAMVAIFILQELPRSAVPLVVYPVLIIVHLIRTHRTRMELMAKEGDGKSATIECLMQANHGYKLLKAYGKLTTDVRHFEILLHNQRKFVMDLKSFNFWNAQLIPWITTLVIGFYIGASYHLVSSHVSLGALVQTINVVKDLGDRFSTLVSGVEELSKAVSPLSSITFQFNLETETLHRADVFATKKNYALNFSSAAPNFDNIPIVFQNVKIDHSLPDVHNVEFSTHILQGTVIQIIGPHDSGKGQLLKKICGPGAAENILMSPHLFALQVPHEPLFLESHGLFENLHLVSAADRHCDVKSAERGLRILKRLKLDKDWIIRQHEVDASSFTGRIHSLQELDRCKTTLHTLHVSCCDDEEQIDVEAEEGYQAWFSQMSGSEKWRFQLARAFVADPHVLIVHRPVDELDDDLKEVILSLLREFVDKRGLEIDEDARWTLRQRRPRTVIFSTGSIKTSIADYIWRISEEGVTSVEKTHRPKTLKRVPSLG</sequence>
<evidence type="ECO:0000256" key="9">
    <source>
        <dbReference type="ARBA" id="ARBA00023136"/>
    </source>
</evidence>
<dbReference type="GO" id="GO:0007154">
    <property type="term" value="P:cell communication"/>
    <property type="evidence" value="ECO:0007669"/>
    <property type="project" value="InterPro"/>
</dbReference>
<name>A0A9P1C8W4_9DINO</name>
<evidence type="ECO:0000256" key="4">
    <source>
        <dbReference type="ARBA" id="ARBA00022737"/>
    </source>
</evidence>
<dbReference type="OrthoDB" id="430044at2759"/>
<evidence type="ECO:0000256" key="5">
    <source>
        <dbReference type="ARBA" id="ARBA00022741"/>
    </source>
</evidence>
<comment type="caution">
    <text evidence="12">The sequence shown here is derived from an EMBL/GenBank/DDBJ whole genome shotgun (WGS) entry which is preliminary data.</text>
</comment>
<dbReference type="GO" id="GO:0016020">
    <property type="term" value="C:membrane"/>
    <property type="evidence" value="ECO:0007669"/>
    <property type="project" value="InterPro"/>
</dbReference>
<dbReference type="Proteomes" id="UP001152797">
    <property type="component" value="Unassembled WGS sequence"/>
</dbReference>
<dbReference type="InterPro" id="IPR027417">
    <property type="entry name" value="P-loop_NTPase"/>
</dbReference>
<dbReference type="SUPFAM" id="SSF141072">
    <property type="entry name" value="CalX-like"/>
    <property type="match status" value="1"/>
</dbReference>
<keyword evidence="8 10" id="KW-1133">Transmembrane helix</keyword>
<dbReference type="Gene3D" id="2.60.40.2030">
    <property type="match status" value="1"/>
</dbReference>
<dbReference type="Gene3D" id="3.40.50.300">
    <property type="entry name" value="P-loop containing nucleotide triphosphate hydrolases"/>
    <property type="match status" value="1"/>
</dbReference>
<dbReference type="InterPro" id="IPR050173">
    <property type="entry name" value="ABC_transporter_C-like"/>
</dbReference>
<proteinExistence type="predicted"/>
<keyword evidence="2 10" id="KW-0812">Transmembrane</keyword>
<evidence type="ECO:0000256" key="7">
    <source>
        <dbReference type="ARBA" id="ARBA00022840"/>
    </source>
</evidence>
<dbReference type="SUPFAM" id="SSF90123">
    <property type="entry name" value="ABC transporter transmembrane region"/>
    <property type="match status" value="1"/>
</dbReference>
<evidence type="ECO:0000256" key="6">
    <source>
        <dbReference type="ARBA" id="ARBA00022837"/>
    </source>
</evidence>
<feature type="transmembrane region" description="Helical" evidence="10">
    <location>
        <begin position="173"/>
        <end position="191"/>
    </location>
</feature>
<accession>A0A9P1C8W4</accession>
<feature type="transmembrane region" description="Helical" evidence="10">
    <location>
        <begin position="203"/>
        <end position="225"/>
    </location>
</feature>
<dbReference type="AlphaFoldDB" id="A0A9P1C8W4"/>
<evidence type="ECO:0000313" key="12">
    <source>
        <dbReference type="EMBL" id="CAI3986273.1"/>
    </source>
</evidence>
<dbReference type="Pfam" id="PF03160">
    <property type="entry name" value="Calx-beta"/>
    <property type="match status" value="1"/>
</dbReference>
<reference evidence="13" key="2">
    <citation type="submission" date="2024-04" db="EMBL/GenBank/DDBJ databases">
        <authorList>
            <person name="Chen Y."/>
            <person name="Shah S."/>
            <person name="Dougan E. K."/>
            <person name="Thang M."/>
            <person name="Chan C."/>
        </authorList>
    </citation>
    <scope>NUCLEOTIDE SEQUENCE [LARGE SCALE GENOMIC DNA]</scope>
</reference>
<feature type="domain" description="ABC transporter" evidence="11">
    <location>
        <begin position="542"/>
        <end position="810"/>
    </location>
</feature>
<dbReference type="SMART" id="SM00237">
    <property type="entry name" value="Calx_beta"/>
    <property type="match status" value="1"/>
</dbReference>
<organism evidence="12">
    <name type="scientific">Cladocopium goreaui</name>
    <dbReference type="NCBI Taxonomy" id="2562237"/>
    <lineage>
        <taxon>Eukaryota</taxon>
        <taxon>Sar</taxon>
        <taxon>Alveolata</taxon>
        <taxon>Dinophyceae</taxon>
        <taxon>Suessiales</taxon>
        <taxon>Symbiodiniaceae</taxon>
        <taxon>Cladocopium</taxon>
    </lineage>
</organism>
<feature type="transmembrane region" description="Helical" evidence="10">
    <location>
        <begin position="325"/>
        <end position="347"/>
    </location>
</feature>
<dbReference type="InterPro" id="IPR003644">
    <property type="entry name" value="Calx_beta"/>
</dbReference>
<dbReference type="InterPro" id="IPR003439">
    <property type="entry name" value="ABC_transporter-like_ATP-bd"/>
</dbReference>
<dbReference type="Gene3D" id="1.20.1560.10">
    <property type="entry name" value="ABC transporter type 1, transmembrane domain"/>
    <property type="match status" value="1"/>
</dbReference>